<protein>
    <submittedName>
        <fullName evidence="2">Uncharacterized protein</fullName>
    </submittedName>
</protein>
<dbReference type="AlphaFoldDB" id="A0AB34JC85"/>
<keyword evidence="3" id="KW-1185">Reference proteome</keyword>
<evidence type="ECO:0000313" key="2">
    <source>
        <dbReference type="EMBL" id="KAL1518883.1"/>
    </source>
</evidence>
<sequence>MNGDREGSDDPRSRFQALVESSAEGNGIRSSYPSPTPQGELGESGHIWEASTEHHAENAGVAETSAPAQTMPRTERTQAAEREIAKMEKIAASHNYVCYEHQKLVKELGHAFSIRMKKRVGNDWDVYQMITIALPCIPRQFLEKMIPANGHRKIALQIVVEKDDG</sequence>
<dbReference type="EMBL" id="JBGBPQ010000010">
    <property type="protein sequence ID" value="KAL1518883.1"/>
    <property type="molecule type" value="Genomic_DNA"/>
</dbReference>
<accession>A0AB34JC85</accession>
<feature type="compositionally biased region" description="Basic and acidic residues" evidence="1">
    <location>
        <begin position="1"/>
        <end position="13"/>
    </location>
</feature>
<gene>
    <name evidence="2" type="ORF">AB1Y20_003159</name>
</gene>
<feature type="region of interest" description="Disordered" evidence="1">
    <location>
        <begin position="1"/>
        <end position="46"/>
    </location>
</feature>
<name>A0AB34JC85_PRYPA</name>
<proteinExistence type="predicted"/>
<comment type="caution">
    <text evidence="2">The sequence shown here is derived from an EMBL/GenBank/DDBJ whole genome shotgun (WGS) entry which is preliminary data.</text>
</comment>
<organism evidence="2 3">
    <name type="scientific">Prymnesium parvum</name>
    <name type="common">Toxic golden alga</name>
    <dbReference type="NCBI Taxonomy" id="97485"/>
    <lineage>
        <taxon>Eukaryota</taxon>
        <taxon>Haptista</taxon>
        <taxon>Haptophyta</taxon>
        <taxon>Prymnesiophyceae</taxon>
        <taxon>Prymnesiales</taxon>
        <taxon>Prymnesiaceae</taxon>
        <taxon>Prymnesium</taxon>
    </lineage>
</organism>
<evidence type="ECO:0000313" key="3">
    <source>
        <dbReference type="Proteomes" id="UP001515480"/>
    </source>
</evidence>
<feature type="region of interest" description="Disordered" evidence="1">
    <location>
        <begin position="58"/>
        <end position="80"/>
    </location>
</feature>
<dbReference type="Proteomes" id="UP001515480">
    <property type="component" value="Unassembled WGS sequence"/>
</dbReference>
<evidence type="ECO:0000256" key="1">
    <source>
        <dbReference type="SAM" id="MobiDB-lite"/>
    </source>
</evidence>
<reference evidence="2 3" key="1">
    <citation type="journal article" date="2024" name="Science">
        <title>Giant polyketide synthase enzymes in the biosynthesis of giant marine polyether toxins.</title>
        <authorList>
            <person name="Fallon T.R."/>
            <person name="Shende V.V."/>
            <person name="Wierzbicki I.H."/>
            <person name="Pendleton A.L."/>
            <person name="Watervoot N.F."/>
            <person name="Auber R.P."/>
            <person name="Gonzalez D.J."/>
            <person name="Wisecaver J.H."/>
            <person name="Moore B.S."/>
        </authorList>
    </citation>
    <scope>NUCLEOTIDE SEQUENCE [LARGE SCALE GENOMIC DNA]</scope>
    <source>
        <strain evidence="2 3">12B1</strain>
    </source>
</reference>